<dbReference type="RefSeq" id="WP_368498956.1">
    <property type="nucleotide sequence ID" value="NZ_CP162511.1"/>
</dbReference>
<evidence type="ECO:0000259" key="2">
    <source>
        <dbReference type="Pfam" id="PF00156"/>
    </source>
</evidence>
<accession>A0AB39BKE8</accession>
<protein>
    <submittedName>
        <fullName evidence="3">ComF family protein</fullName>
    </submittedName>
</protein>
<dbReference type="InterPro" id="IPR029057">
    <property type="entry name" value="PRTase-like"/>
</dbReference>
<dbReference type="Gene3D" id="3.40.50.2020">
    <property type="match status" value="1"/>
</dbReference>
<dbReference type="Pfam" id="PF00156">
    <property type="entry name" value="Pribosyltran"/>
    <property type="match status" value="1"/>
</dbReference>
<dbReference type="CDD" id="cd06223">
    <property type="entry name" value="PRTases_typeI"/>
    <property type="match status" value="1"/>
</dbReference>
<comment type="similarity">
    <text evidence="1">Belongs to the ComF/GntX family.</text>
</comment>
<name>A0AB39BKE8_9MICO</name>
<dbReference type="PANTHER" id="PTHR47505:SF1">
    <property type="entry name" value="DNA UTILIZATION PROTEIN YHGH"/>
    <property type="match status" value="1"/>
</dbReference>
<gene>
    <name evidence="3" type="ORF">ABFY20_05615</name>
</gene>
<evidence type="ECO:0000313" key="3">
    <source>
        <dbReference type="EMBL" id="XDI06576.1"/>
    </source>
</evidence>
<dbReference type="InterPro" id="IPR000836">
    <property type="entry name" value="PRTase_dom"/>
</dbReference>
<dbReference type="EMBL" id="CP162511">
    <property type="protein sequence ID" value="XDI06576.1"/>
    <property type="molecule type" value="Genomic_DNA"/>
</dbReference>
<organism evidence="3">
    <name type="scientific">Herbiconiux sp. A18JL235</name>
    <dbReference type="NCBI Taxonomy" id="3152363"/>
    <lineage>
        <taxon>Bacteria</taxon>
        <taxon>Bacillati</taxon>
        <taxon>Actinomycetota</taxon>
        <taxon>Actinomycetes</taxon>
        <taxon>Micrococcales</taxon>
        <taxon>Microbacteriaceae</taxon>
        <taxon>Herbiconiux</taxon>
    </lineage>
</organism>
<dbReference type="SUPFAM" id="SSF53271">
    <property type="entry name" value="PRTase-like"/>
    <property type="match status" value="1"/>
</dbReference>
<reference evidence="3" key="1">
    <citation type="submission" date="2024-05" db="EMBL/GenBank/DDBJ databases">
        <title>Herbiconiux sp. A18JL235.</title>
        <authorList>
            <person name="Zhang G."/>
        </authorList>
    </citation>
    <scope>NUCLEOTIDE SEQUENCE</scope>
    <source>
        <strain evidence="3">A18JL235</strain>
    </source>
</reference>
<sequence>MTPLLTSWLLDAAAVLAPVSCAGCGLDGRSVCTRCRGALDPSLRVVDVGGLKVTAALDYGGVVSALLGAAKEHGRPGVLRALAPPFRAAVESVLSQTTAPVLVVAIPSSAQARRARGYRPVETLVRLAGLRPAASGSLRQTREVDDQAGLSVSARRRNLSGALRAGAALRERRVLLVDDVVTTGSTLREAARAVSAAEGQVVGAACLAHTVKRKTTPR</sequence>
<dbReference type="AlphaFoldDB" id="A0AB39BKE8"/>
<evidence type="ECO:0000256" key="1">
    <source>
        <dbReference type="ARBA" id="ARBA00008007"/>
    </source>
</evidence>
<dbReference type="PANTHER" id="PTHR47505">
    <property type="entry name" value="DNA UTILIZATION PROTEIN YHGH"/>
    <property type="match status" value="1"/>
</dbReference>
<feature type="domain" description="Phosphoribosyltransferase" evidence="2">
    <location>
        <begin position="156"/>
        <end position="209"/>
    </location>
</feature>
<dbReference type="InterPro" id="IPR051910">
    <property type="entry name" value="ComF/GntX_DNA_util-trans"/>
</dbReference>
<proteinExistence type="inferred from homology"/>